<evidence type="ECO:0000256" key="3">
    <source>
        <dbReference type="ARBA" id="ARBA00022729"/>
    </source>
</evidence>
<gene>
    <name evidence="6" type="primary">ddpA5</name>
    <name evidence="6" type="ORF">HSR121_3041</name>
</gene>
<feature type="compositionally biased region" description="Polar residues" evidence="4">
    <location>
        <begin position="27"/>
        <end position="38"/>
    </location>
</feature>
<dbReference type="GO" id="GO:0043190">
    <property type="term" value="C:ATP-binding cassette (ABC) transporter complex"/>
    <property type="evidence" value="ECO:0007669"/>
    <property type="project" value="InterPro"/>
</dbReference>
<dbReference type="InterPro" id="IPR000914">
    <property type="entry name" value="SBP_5_dom"/>
</dbReference>
<dbReference type="InterPro" id="IPR039424">
    <property type="entry name" value="SBP_5"/>
</dbReference>
<proteinExistence type="inferred from homology"/>
<dbReference type="CDD" id="cd00995">
    <property type="entry name" value="PBP2_NikA_DppA_OppA_like"/>
    <property type="match status" value="1"/>
</dbReference>
<dbReference type="PANTHER" id="PTHR30290:SF9">
    <property type="entry name" value="OLIGOPEPTIDE-BINDING PROTEIN APPA"/>
    <property type="match status" value="1"/>
</dbReference>
<dbReference type="SUPFAM" id="SSF53850">
    <property type="entry name" value="Periplasmic binding protein-like II"/>
    <property type="match status" value="1"/>
</dbReference>
<dbReference type="InterPro" id="IPR006311">
    <property type="entry name" value="TAT_signal"/>
</dbReference>
<dbReference type="PANTHER" id="PTHR30290">
    <property type="entry name" value="PERIPLASMIC BINDING COMPONENT OF ABC TRANSPORTER"/>
    <property type="match status" value="1"/>
</dbReference>
<dbReference type="GO" id="GO:0042597">
    <property type="term" value="C:periplasmic space"/>
    <property type="evidence" value="ECO:0007669"/>
    <property type="project" value="UniProtKB-ARBA"/>
</dbReference>
<dbReference type="PROSITE" id="PS51318">
    <property type="entry name" value="TAT"/>
    <property type="match status" value="1"/>
</dbReference>
<dbReference type="Gene3D" id="3.40.190.10">
    <property type="entry name" value="Periplasmic binding protein-like II"/>
    <property type="match status" value="1"/>
</dbReference>
<sequence length="642" mass="69826">MPEKTTRRGFLTAAGGGAAAALAGCSSGPSDDGSTPTGTDGAPSYGGDGDTVSGQTDTDEEETPAEPGGTLQMMASGSIQTLDPINAKGSGAGYDQYGRSLMEFKDGLYPPKAELATDYTVSDDGLTYTFDLREGVTFHDGSELTAHDIVYSYRRLAGSENSRNRDDIIGETMTIAHEKDPSRTEPTDETTLSDYVPGSLAVEAVDDYTFRFELESPFQYTLFQIAGGAFAVLPENAVGDIEGYDGEYSYNEFFSTENGGPTYAGLGPFEVDSWTKGSQIKLTKFEDYYGDGPLLDGITYTVVGSGQTRLRRFKNGNADILEGMPTASFNPGNVSIEQTSGNRSTGTYTLDDGTEVNYGQIPALTTEYLVFNTLEVPIPVRKAFAYAMNQHEIAQNVYKGVAKPAYHITPPAPYPTFEDGVSSVETYDRHAESGYQSVTDYGADGYPYGYGESLVGEATAVMEDAGYGPDDMYSITATTITGDSGYQSVFTRLQPKLRAAHIDMSIEEAEFGTIISRAISGDMEVFALGDGMEYPGPQNFLRFLYGESPSGQFTRWGAEGSYHDADLRQQALDAWEEHYAADDATQATRNRAFQAIEEINWASVQELPTVHPTAQRFWHDHVDVEMYGVMENQTFDDVTLRR</sequence>
<dbReference type="InterPro" id="IPR030678">
    <property type="entry name" value="Peptide/Ni-bd"/>
</dbReference>
<evidence type="ECO:0000313" key="7">
    <source>
        <dbReference type="Proteomes" id="UP000663525"/>
    </source>
</evidence>
<protein>
    <submittedName>
        <fullName evidence="6">ABC-type transport system, periplasmic component</fullName>
    </submittedName>
</protein>
<dbReference type="EMBL" id="CP064787">
    <property type="protein sequence ID" value="QSG07351.1"/>
    <property type="molecule type" value="Genomic_DNA"/>
</dbReference>
<dbReference type="Proteomes" id="UP000663525">
    <property type="component" value="Chromosome"/>
</dbReference>
<feature type="domain" description="Solute-binding protein family 5" evidence="5">
    <location>
        <begin position="112"/>
        <end position="551"/>
    </location>
</feature>
<evidence type="ECO:0000256" key="4">
    <source>
        <dbReference type="SAM" id="MobiDB-lite"/>
    </source>
</evidence>
<dbReference type="PIRSF" id="PIRSF002741">
    <property type="entry name" value="MppA"/>
    <property type="match status" value="1"/>
</dbReference>
<feature type="region of interest" description="Disordered" evidence="4">
    <location>
        <begin position="18"/>
        <end position="71"/>
    </location>
</feature>
<dbReference type="GO" id="GO:1904680">
    <property type="term" value="F:peptide transmembrane transporter activity"/>
    <property type="evidence" value="ECO:0007669"/>
    <property type="project" value="TreeGrafter"/>
</dbReference>
<organism evidence="6 7">
    <name type="scientific">Halapricum desulfuricans</name>
    <dbReference type="NCBI Taxonomy" id="2841257"/>
    <lineage>
        <taxon>Archaea</taxon>
        <taxon>Methanobacteriati</taxon>
        <taxon>Methanobacteriota</taxon>
        <taxon>Stenosarchaea group</taxon>
        <taxon>Halobacteria</taxon>
        <taxon>Halobacteriales</taxon>
        <taxon>Haloarculaceae</taxon>
        <taxon>Halapricum</taxon>
    </lineage>
</organism>
<keyword evidence="3" id="KW-0732">Signal</keyword>
<evidence type="ECO:0000313" key="6">
    <source>
        <dbReference type="EMBL" id="QSG07351.1"/>
    </source>
</evidence>
<dbReference type="AlphaFoldDB" id="A0A897N4D4"/>
<name>A0A897N4D4_9EURY</name>
<evidence type="ECO:0000256" key="2">
    <source>
        <dbReference type="ARBA" id="ARBA00022448"/>
    </source>
</evidence>
<dbReference type="Pfam" id="PF00496">
    <property type="entry name" value="SBP_bac_5"/>
    <property type="match status" value="1"/>
</dbReference>
<dbReference type="GeneID" id="68856575"/>
<reference evidence="6" key="1">
    <citation type="submission" date="2020-11" db="EMBL/GenBank/DDBJ databases">
        <title>Carbohydrate-dependent, anaerobic sulfur respiration: A novel catabolism in halophilic archaea.</title>
        <authorList>
            <person name="Sorokin D.Y."/>
            <person name="Messina E."/>
            <person name="Smedile F."/>
            <person name="La Cono V."/>
            <person name="Hallsworth J.E."/>
            <person name="Yakimov M.M."/>
        </authorList>
    </citation>
    <scope>NUCLEOTIDE SEQUENCE</scope>
    <source>
        <strain evidence="6">HSR12-1</strain>
    </source>
</reference>
<dbReference type="GO" id="GO:0015833">
    <property type="term" value="P:peptide transport"/>
    <property type="evidence" value="ECO:0007669"/>
    <property type="project" value="TreeGrafter"/>
</dbReference>
<evidence type="ECO:0000259" key="5">
    <source>
        <dbReference type="Pfam" id="PF00496"/>
    </source>
</evidence>
<dbReference type="RefSeq" id="WP_229113788.1">
    <property type="nucleotide sequence ID" value="NZ_CP064787.1"/>
</dbReference>
<dbReference type="PROSITE" id="PS51257">
    <property type="entry name" value="PROKAR_LIPOPROTEIN"/>
    <property type="match status" value="1"/>
</dbReference>
<evidence type="ECO:0000256" key="1">
    <source>
        <dbReference type="ARBA" id="ARBA00005695"/>
    </source>
</evidence>
<keyword evidence="2" id="KW-0813">Transport</keyword>
<dbReference type="Gene3D" id="3.10.105.10">
    <property type="entry name" value="Dipeptide-binding Protein, Domain 3"/>
    <property type="match status" value="1"/>
</dbReference>
<comment type="similarity">
    <text evidence="1">Belongs to the bacterial solute-binding protein 5 family.</text>
</comment>
<accession>A0A897N4D4</accession>